<dbReference type="Proteomes" id="UP001374803">
    <property type="component" value="Chromosome"/>
</dbReference>
<dbReference type="InterPro" id="IPR009081">
    <property type="entry name" value="PP-bd_ACP"/>
</dbReference>
<sequence length="2107" mass="229202">MTDHRSQGMTDGQRALWFLDKLAPERRASTVARAFRFHGEVDERALERALDELPARHPSLRSAFPLEGDGPVRRVLPAMGPWLRRISGEGLSDEQLRALLSEEASRPFDLERGPVARAVLVTQGSRGAVLLFAVHHIVTDLGSLLILADDLAQLYGQMRDGALPPSVPEEDRWPAYVEGEEAYLEGPAGKAAAAYWKERLSGELPPLDLPADRPRPAAPSFRGKRATFALSAQSSAALASFARKQGVTPYVALLTAFYALLFRYTGRSDLVVGTPTVGRERFALRRTTGYFVNPIAVRASVEERDGFLQLLETVRQSVKDGLKHRRIPFPRVASSIRANRDLPHAPVFQLLFQWLAAPGDDALGLNALAIDQPGYVCNLGALRVEAFLLDRLSIEFDLAISLAETPGGIGAAIEYSLDRFDPETIQRLWAHYERLLASALLEPERPIASLRMIDERERRTLLDWGTTEFVTPAASAACLHQLVEEQAGRTPEAVALRVQDRELSYRVLNARANQLARRLRARGVGPETRVGIRMARSEALVVALLAVLKAGGAYVPLDPSYPEARVRAMLEDSGAKLVLTDADVHRDAIDHESQENLPCETSADSLAYLIFTSGSTGRPKGVAIEHRSAVARMAWARTRFSHDELACVLASTSICFDLSVFELFAPLSVGGTVVLVADALAISEVRDAGIRLMNTVPSAMAALVHAHALPPSVCTVNLAGEALPGELVRATYRGGHVTRLYNLYGPSEDTTYSTEELVALDVPLSVPIGRPLPGTRAYVVDARGELAPIGVPGELYLGGVGLSRGYIGRPELTAERFVPDAFGEVPGARLYRTGDRVRWNTRGVLEFLGRNDEQVKVRGHRIELGEVSAAMMAHTREAAVVVERDAGTGARLLGYWVARSEGPHDAEGLRAALAKLLPGYMVPSVLVRLDALPRTPNGKIDRAALPPPAATEAVRTAFIAPRDAQERRVAAVFEELLGIARAGAEDDFFELGGHSLLATRAVARLRDATGVDLPLRTLFEAPTVAALARRLDGRAAAEHASISPVGRTQPLPLSFSQERLWFLTQLDPASTAYNMPAAVKLRGPLDQGALVRALEAVVARHEVLRTRFVTRDGRPFQEPAPKIDFHVEIEAEGLERLALAHANHVFRADEGELLRATIVRLGPEEHVLLLTLHHLVADGWSLGVLLREVAAHYASAELPALPIQYADYATWQRDPSRERALDTQKAYFKSVLEGAPSSIALAGDHPRPAVQSTRGARLDRGLDAGMRHAVESLAREQGVTPFMVLLAMFAGWLNRYTHQTDLVIGSPVANRTHAETEGLIGFFVNLLPLRANAAQDPTFLAFVHRIRESALGAYENQDVPFEQLVEALQPARDPSYTPLFNVTFALQNTPFPRLELGDVQLEVLPHVTTTSKFDLSLSISDHGAGEWLASFDYCTDLFEPATVERMAAHFERFARSALATPEQRLSALPLLSQEERRTLLQTWNDTAVALPRELCVHRWVEARARLTPDAIAVSDTEESLTYAELDARANRLAHWLVAQRIAPASLVGICLRRSARLAVAALGIWKAGCAYVPMDPAHPGERHDAIIRDTGMAALVTSADVRAGLPATLPRTLLVEAGDTRTEPSTPVDRQSTGTDLAYVIYTSGSTGRPKGVPIAHAGLGNLVAWHLRVHAVSAADKATLIAGPAFDASVWELWPYLAAGASVHVPDDETRTSAERLASWLAARGITIAFLPTPLAEEVLAQELPENLALRTVLTGGDRLHPVTRPLPFALCNHYGPTEGTVVATWARVEPGAHAPPIGAPIDNMRAYVLDAHGEPVPQGVPGELYLGGIGLSPGYVGRPELTAKRFVPDPFSAIPGARLYRTGDWVRWRAGGVLEFLGRDDDQVKVRGHRIELGEVSTALLAHAREATVVVERDERLGARLLGYWVPRPGGPADAASLRSALVKQVPGYMIPSVLTPLDSLPKTPNGKIDHAALPRPAESAHAYVAPRDEGEALVARVFEEVLGVARVGAEDDFFALGGHSLLATRAVARLRDETDVDLPLRELFESPTVSAIATLLTRRATEPRESIVRTISKTEDLLARLEDLSECELDNALEALQREEDAAQ</sequence>
<dbReference type="InterPro" id="IPR020806">
    <property type="entry name" value="PKS_PP-bd"/>
</dbReference>
<dbReference type="Pfam" id="PF00668">
    <property type="entry name" value="Condensation"/>
    <property type="match status" value="2"/>
</dbReference>
<dbReference type="InterPro" id="IPR029058">
    <property type="entry name" value="AB_hydrolase_fold"/>
</dbReference>
<dbReference type="Gene3D" id="3.30.559.10">
    <property type="entry name" value="Chloramphenicol acetyltransferase-like domain"/>
    <property type="match status" value="2"/>
</dbReference>
<dbReference type="Gene3D" id="3.40.50.980">
    <property type="match status" value="4"/>
</dbReference>
<dbReference type="SMART" id="SM00823">
    <property type="entry name" value="PKS_PP"/>
    <property type="match status" value="2"/>
</dbReference>
<dbReference type="SUPFAM" id="SSF52777">
    <property type="entry name" value="CoA-dependent acyltransferases"/>
    <property type="match status" value="4"/>
</dbReference>
<organism evidence="5 6">
    <name type="scientific">Pendulispora rubella</name>
    <dbReference type="NCBI Taxonomy" id="2741070"/>
    <lineage>
        <taxon>Bacteria</taxon>
        <taxon>Pseudomonadati</taxon>
        <taxon>Myxococcota</taxon>
        <taxon>Myxococcia</taxon>
        <taxon>Myxococcales</taxon>
        <taxon>Sorangiineae</taxon>
        <taxon>Pendulisporaceae</taxon>
        <taxon>Pendulispora</taxon>
    </lineage>
</organism>
<dbReference type="PROSITE" id="PS00455">
    <property type="entry name" value="AMP_BINDING"/>
    <property type="match status" value="2"/>
</dbReference>
<evidence type="ECO:0000259" key="4">
    <source>
        <dbReference type="PROSITE" id="PS50075"/>
    </source>
</evidence>
<keyword evidence="6" id="KW-1185">Reference proteome</keyword>
<proteinExistence type="predicted"/>
<dbReference type="NCBIfam" id="TIGR01733">
    <property type="entry name" value="AA-adenyl-dom"/>
    <property type="match status" value="2"/>
</dbReference>
<dbReference type="PROSITE" id="PS00012">
    <property type="entry name" value="PHOSPHOPANTETHEINE"/>
    <property type="match status" value="2"/>
</dbReference>
<dbReference type="Gene3D" id="3.30.559.30">
    <property type="entry name" value="Nonribosomal peptide synthetase, condensation domain"/>
    <property type="match status" value="2"/>
</dbReference>
<dbReference type="Pfam" id="PF00501">
    <property type="entry name" value="AMP-binding"/>
    <property type="match status" value="2"/>
</dbReference>
<keyword evidence="2" id="KW-0596">Phosphopantetheine</keyword>
<keyword evidence="3" id="KW-0597">Phosphoprotein</keyword>
<evidence type="ECO:0000256" key="2">
    <source>
        <dbReference type="ARBA" id="ARBA00022450"/>
    </source>
</evidence>
<dbReference type="PANTHER" id="PTHR45527">
    <property type="entry name" value="NONRIBOSOMAL PEPTIDE SYNTHETASE"/>
    <property type="match status" value="1"/>
</dbReference>
<comment type="cofactor">
    <cofactor evidence="1">
        <name>pantetheine 4'-phosphate</name>
        <dbReference type="ChEBI" id="CHEBI:47942"/>
    </cofactor>
</comment>
<dbReference type="CDD" id="cd05930">
    <property type="entry name" value="A_NRPS"/>
    <property type="match status" value="1"/>
</dbReference>
<accession>A0ABZ2LDU9</accession>
<dbReference type="InterPro" id="IPR010071">
    <property type="entry name" value="AA_adenyl_dom"/>
</dbReference>
<reference evidence="5" key="1">
    <citation type="submission" date="2021-12" db="EMBL/GenBank/DDBJ databases">
        <title>Discovery of the Pendulisporaceae a myxobacterial family with distinct sporulation behavior and unique specialized metabolism.</title>
        <authorList>
            <person name="Garcia R."/>
            <person name="Popoff A."/>
            <person name="Bader C.D."/>
            <person name="Loehr J."/>
            <person name="Walesch S."/>
            <person name="Walt C."/>
            <person name="Boldt J."/>
            <person name="Bunk B."/>
            <person name="Haeckl F.J.F.P.J."/>
            <person name="Gunesch A.P."/>
            <person name="Birkelbach J."/>
            <person name="Nuebel U."/>
            <person name="Pietschmann T."/>
            <person name="Bach T."/>
            <person name="Mueller R."/>
        </authorList>
    </citation>
    <scope>NUCLEOTIDE SEQUENCE</scope>
    <source>
        <strain evidence="5">MSr11367</strain>
    </source>
</reference>
<gene>
    <name evidence="5" type="ORF">LVJ94_17105</name>
</gene>
<dbReference type="CDD" id="cd19531">
    <property type="entry name" value="LCL_NRPS-like"/>
    <property type="match status" value="2"/>
</dbReference>
<dbReference type="PANTHER" id="PTHR45527:SF1">
    <property type="entry name" value="FATTY ACID SYNTHASE"/>
    <property type="match status" value="1"/>
</dbReference>
<feature type="domain" description="Carrier" evidence="4">
    <location>
        <begin position="960"/>
        <end position="1035"/>
    </location>
</feature>
<dbReference type="InterPro" id="IPR023213">
    <property type="entry name" value="CAT-like_dom_sf"/>
</dbReference>
<protein>
    <submittedName>
        <fullName evidence="5">Amino acid adenylation domain-containing protein</fullName>
    </submittedName>
</protein>
<dbReference type="Gene3D" id="3.30.300.30">
    <property type="match status" value="2"/>
</dbReference>
<dbReference type="InterPro" id="IPR000873">
    <property type="entry name" value="AMP-dep_synth/lig_dom"/>
</dbReference>
<dbReference type="Gene3D" id="1.10.1200.10">
    <property type="entry name" value="ACP-like"/>
    <property type="match status" value="1"/>
</dbReference>
<dbReference type="InterPro" id="IPR006162">
    <property type="entry name" value="Ppantetheine_attach_site"/>
</dbReference>
<dbReference type="SUPFAM" id="SSF47336">
    <property type="entry name" value="ACP-like"/>
    <property type="match status" value="2"/>
</dbReference>
<dbReference type="InterPro" id="IPR001242">
    <property type="entry name" value="Condensation_dom"/>
</dbReference>
<evidence type="ECO:0000313" key="6">
    <source>
        <dbReference type="Proteomes" id="UP001374803"/>
    </source>
</evidence>
<evidence type="ECO:0000256" key="3">
    <source>
        <dbReference type="ARBA" id="ARBA00022553"/>
    </source>
</evidence>
<dbReference type="InterPro" id="IPR036736">
    <property type="entry name" value="ACP-like_sf"/>
</dbReference>
<dbReference type="InterPro" id="IPR020845">
    <property type="entry name" value="AMP-binding_CS"/>
</dbReference>
<dbReference type="Gene3D" id="3.40.50.1820">
    <property type="entry name" value="alpha/beta hydrolase"/>
    <property type="match status" value="1"/>
</dbReference>
<feature type="domain" description="Carrier" evidence="4">
    <location>
        <begin position="1988"/>
        <end position="2063"/>
    </location>
</feature>
<evidence type="ECO:0000313" key="5">
    <source>
        <dbReference type="EMBL" id="WXB08942.1"/>
    </source>
</evidence>
<dbReference type="InterPro" id="IPR025110">
    <property type="entry name" value="AMP-bd_C"/>
</dbReference>
<name>A0ABZ2LDU9_9BACT</name>
<dbReference type="InterPro" id="IPR045851">
    <property type="entry name" value="AMP-bd_C_sf"/>
</dbReference>
<dbReference type="EMBL" id="CP089983">
    <property type="protein sequence ID" value="WXB08942.1"/>
    <property type="molecule type" value="Genomic_DNA"/>
</dbReference>
<dbReference type="Pfam" id="PF13193">
    <property type="entry name" value="AMP-binding_C"/>
    <property type="match status" value="2"/>
</dbReference>
<dbReference type="Gene3D" id="2.30.38.10">
    <property type="entry name" value="Luciferase, Domain 3"/>
    <property type="match status" value="2"/>
</dbReference>
<evidence type="ECO:0000256" key="1">
    <source>
        <dbReference type="ARBA" id="ARBA00001957"/>
    </source>
</evidence>
<dbReference type="SUPFAM" id="SSF56801">
    <property type="entry name" value="Acetyl-CoA synthetase-like"/>
    <property type="match status" value="2"/>
</dbReference>
<dbReference type="RefSeq" id="WP_394838617.1">
    <property type="nucleotide sequence ID" value="NZ_CP089929.1"/>
</dbReference>
<dbReference type="PROSITE" id="PS50075">
    <property type="entry name" value="CARRIER"/>
    <property type="match status" value="2"/>
</dbReference>
<dbReference type="Pfam" id="PF00550">
    <property type="entry name" value="PP-binding"/>
    <property type="match status" value="2"/>
</dbReference>